<evidence type="ECO:0000256" key="5">
    <source>
        <dbReference type="SAM" id="MobiDB-lite"/>
    </source>
</evidence>
<keyword evidence="4 6" id="KW-0472">Membrane</keyword>
<evidence type="ECO:0000256" key="1">
    <source>
        <dbReference type="ARBA" id="ARBA00004141"/>
    </source>
</evidence>
<feature type="transmembrane region" description="Helical" evidence="6">
    <location>
        <begin position="73"/>
        <end position="92"/>
    </location>
</feature>
<dbReference type="InterPro" id="IPR051533">
    <property type="entry name" value="WaaL-like"/>
</dbReference>
<dbReference type="EMBL" id="VDDA01000002">
    <property type="protein sequence ID" value="TNC15320.1"/>
    <property type="molecule type" value="Genomic_DNA"/>
</dbReference>
<feature type="transmembrane region" description="Helical" evidence="6">
    <location>
        <begin position="6"/>
        <end position="22"/>
    </location>
</feature>
<dbReference type="GO" id="GO:0016874">
    <property type="term" value="F:ligase activity"/>
    <property type="evidence" value="ECO:0007669"/>
    <property type="project" value="UniProtKB-KW"/>
</dbReference>
<dbReference type="Pfam" id="PF04932">
    <property type="entry name" value="Wzy_C"/>
    <property type="match status" value="1"/>
</dbReference>
<dbReference type="OrthoDB" id="7973724at2"/>
<dbReference type="GO" id="GO:0016020">
    <property type="term" value="C:membrane"/>
    <property type="evidence" value="ECO:0007669"/>
    <property type="project" value="UniProtKB-SubCell"/>
</dbReference>
<feature type="transmembrane region" description="Helical" evidence="6">
    <location>
        <begin position="158"/>
        <end position="175"/>
    </location>
</feature>
<feature type="transmembrane region" description="Helical" evidence="6">
    <location>
        <begin position="104"/>
        <end position="123"/>
    </location>
</feature>
<sequence length="467" mass="50213">MLNVLIAVAVATWFTIAYPVLRRRLAVRLPSADAPVFWPLALTVVFAFMPLVFTVPREDGNAVLEQGLTASNVVTVVLTGLTALYLVVKIAADRRILLLPFAMPYLPFTLMIAMNGVSAAWSIVPTYTLYRTAELAVFTLSSILIFDRPDIRHRLADLLAIVTLAWLVSVTPEILKNLASGIVFSSAKNNMMPLVCALLGFATVFGPPNRRRGRYLVLAAAGFIIAGSAASTGALIAVGPALMIASRRPGIRLAGVILVLVSIVVFLFLMVGLSSFPALLDALSVVLQKPREELANATGRGQFWPTFIAATKDHLLGSGYSAADRFVQLLIPTTGLADELGRDAVFITSSHNMFLSAWAGTGLVGLGFALVTLIEPIRFASRADRGTRRLVACLILMLALNGMTTPGLFQDWNVNVLAYVAVLAAARAARREAEALARLDEPAVAPPSADEVQRERRRAIGRTWPAA</sequence>
<organism evidence="8 9">
    <name type="scientific">Methylobacterium terricola</name>
    <dbReference type="NCBI Taxonomy" id="2583531"/>
    <lineage>
        <taxon>Bacteria</taxon>
        <taxon>Pseudomonadati</taxon>
        <taxon>Pseudomonadota</taxon>
        <taxon>Alphaproteobacteria</taxon>
        <taxon>Hyphomicrobiales</taxon>
        <taxon>Methylobacteriaceae</taxon>
        <taxon>Methylobacterium</taxon>
    </lineage>
</organism>
<keyword evidence="9" id="KW-1185">Reference proteome</keyword>
<keyword evidence="8" id="KW-0436">Ligase</keyword>
<proteinExistence type="predicted"/>
<evidence type="ECO:0000259" key="7">
    <source>
        <dbReference type="Pfam" id="PF04932"/>
    </source>
</evidence>
<evidence type="ECO:0000313" key="9">
    <source>
        <dbReference type="Proteomes" id="UP000305267"/>
    </source>
</evidence>
<feature type="region of interest" description="Disordered" evidence="5">
    <location>
        <begin position="444"/>
        <end position="467"/>
    </location>
</feature>
<feature type="transmembrane region" description="Helical" evidence="6">
    <location>
        <begin position="250"/>
        <end position="273"/>
    </location>
</feature>
<feature type="transmembrane region" description="Helical" evidence="6">
    <location>
        <begin position="215"/>
        <end position="238"/>
    </location>
</feature>
<evidence type="ECO:0000256" key="6">
    <source>
        <dbReference type="SAM" id="Phobius"/>
    </source>
</evidence>
<feature type="transmembrane region" description="Helical" evidence="6">
    <location>
        <begin position="386"/>
        <end position="406"/>
    </location>
</feature>
<feature type="transmembrane region" description="Helical" evidence="6">
    <location>
        <begin position="129"/>
        <end position="146"/>
    </location>
</feature>
<comment type="subcellular location">
    <subcellularLocation>
        <location evidence="1">Membrane</location>
        <topology evidence="1">Multi-pass membrane protein</topology>
    </subcellularLocation>
</comment>
<evidence type="ECO:0000256" key="4">
    <source>
        <dbReference type="ARBA" id="ARBA00023136"/>
    </source>
</evidence>
<feature type="transmembrane region" description="Helical" evidence="6">
    <location>
        <begin position="353"/>
        <end position="374"/>
    </location>
</feature>
<evidence type="ECO:0000256" key="2">
    <source>
        <dbReference type="ARBA" id="ARBA00022692"/>
    </source>
</evidence>
<dbReference type="InterPro" id="IPR007016">
    <property type="entry name" value="O-antigen_ligase-rel_domated"/>
</dbReference>
<evidence type="ECO:0000256" key="3">
    <source>
        <dbReference type="ARBA" id="ARBA00022989"/>
    </source>
</evidence>
<dbReference type="Proteomes" id="UP000305267">
    <property type="component" value="Unassembled WGS sequence"/>
</dbReference>
<feature type="domain" description="O-antigen ligase-related" evidence="7">
    <location>
        <begin position="216"/>
        <end position="368"/>
    </location>
</feature>
<dbReference type="RefSeq" id="WP_139034848.1">
    <property type="nucleotide sequence ID" value="NZ_VDDA01000002.1"/>
</dbReference>
<evidence type="ECO:0000313" key="8">
    <source>
        <dbReference type="EMBL" id="TNC15320.1"/>
    </source>
</evidence>
<name>A0A5C4LP32_9HYPH</name>
<keyword evidence="3 6" id="KW-1133">Transmembrane helix</keyword>
<accession>A0A5C4LP32</accession>
<comment type="caution">
    <text evidence="8">The sequence shown here is derived from an EMBL/GenBank/DDBJ whole genome shotgun (WGS) entry which is preliminary data.</text>
</comment>
<dbReference type="PANTHER" id="PTHR37422:SF13">
    <property type="entry name" value="LIPOPOLYSACCHARIDE BIOSYNTHESIS PROTEIN PA4999-RELATED"/>
    <property type="match status" value="1"/>
</dbReference>
<keyword evidence="2 6" id="KW-0812">Transmembrane</keyword>
<dbReference type="AlphaFoldDB" id="A0A5C4LP32"/>
<dbReference type="PANTHER" id="PTHR37422">
    <property type="entry name" value="TEICHURONIC ACID BIOSYNTHESIS PROTEIN TUAE"/>
    <property type="match status" value="1"/>
</dbReference>
<protein>
    <submittedName>
        <fullName evidence="8">O-antigen ligase family protein</fullName>
    </submittedName>
</protein>
<feature type="transmembrane region" description="Helical" evidence="6">
    <location>
        <begin position="34"/>
        <end position="53"/>
    </location>
</feature>
<reference evidence="8 9" key="1">
    <citation type="submission" date="2019-06" db="EMBL/GenBank/DDBJ databases">
        <title>Genome of Methylobacterium sp. 17Sr1-39.</title>
        <authorList>
            <person name="Seo T."/>
        </authorList>
    </citation>
    <scope>NUCLEOTIDE SEQUENCE [LARGE SCALE GENOMIC DNA]</scope>
    <source>
        <strain evidence="8 9">17Sr1-39</strain>
    </source>
</reference>
<gene>
    <name evidence="8" type="ORF">FF100_07160</name>
</gene>